<feature type="binding site" evidence="9">
    <location>
        <begin position="849"/>
        <end position="856"/>
    </location>
    <ligand>
        <name>ATP</name>
        <dbReference type="ChEBI" id="CHEBI:30616"/>
    </ligand>
</feature>
<evidence type="ECO:0000313" key="12">
    <source>
        <dbReference type="EMBL" id="SFS31226.1"/>
    </source>
</evidence>
<dbReference type="InterPro" id="IPR003593">
    <property type="entry name" value="AAA+_ATPase"/>
</dbReference>
<dbReference type="SUPFAM" id="SSF52540">
    <property type="entry name" value="P-loop containing nucleoside triphosphate hydrolases"/>
    <property type="match status" value="3"/>
</dbReference>
<evidence type="ECO:0000256" key="10">
    <source>
        <dbReference type="SAM" id="Phobius"/>
    </source>
</evidence>
<dbReference type="InterPro" id="IPR023836">
    <property type="entry name" value="EccCa-like_Actinobacteria"/>
</dbReference>
<proteinExistence type="predicted"/>
<evidence type="ECO:0000256" key="2">
    <source>
        <dbReference type="ARBA" id="ARBA00022475"/>
    </source>
</evidence>
<keyword evidence="7 10" id="KW-1133">Transmembrane helix</keyword>
<sequence length="1338" mass="145601">MWRDEGSQGKDLIAVSVTPFRRPARQKPPAMPDGELSLQEPPVIPEQVSGGFGGLLMYLPMALGSGAMMLMFMGRGGSGGFGGIGLIVVALMAVSMLAMGFGQMGRSVGERKRRLKGERRDYLRYLGQMRKQVRQVAADQRKALSWRHPDPSGLWSVAMSGRLWERRLSHADFAEVRIGRSAQRLAMKMTPVQSKPVEDLEPLSARALRRFIKAYTTVDDLPTALFLRGFSQVQMRGDAEASRGLLRAVLAQLVTFHSPDDLKIAVCASPERAPEWDWVKWLPHAQHTSQQDGAGHVRMLTGSLAELEALVGPDLNDRGRFEAGASPTRDEPYVVVVLDGVATPAESRLAGAGYRNATVLSLDMSGPAQRTTLRLELAHDRIDMIRLNRSGAEVRTELGVPDSLGLPQVASLARTLAPFRLSATTDIVEPMVTDFDLAALLEVGEMDKLDAARTWARTSQQDRLRVPIGIAENGTKIELDIKESAQGGMGPHGLLIGATGSGKSELLRTLVVAMAVTHSSEVLNFVLVDFKGGATFLGLDELPHTSAVITNLADEAPLVTRMQDALQGEMVRRQELLRSAGNYSSLLEYEKARANGAPLAPMPSLFLVVDEFSELLASHPDFAELFVMIGRLGRSLGVHLLLASQRIDDGRMHKLESHLSYRIGLRTFSAMESRSVIGVPDAYQLPSAPGNGYLRSDVATLSRFKAAYVSAPFKRRTAEQRKAEISRQVVPFGAARLPDAPAQQVPEPEPETEEEEATETLLQVAVSRLKGQGPPAHQVWLPPLDEPPTLDELLPPLVPDPDRGLTPVSWPGRGKLQVPVGVIDKPFDQARELYMVDLSGVGGHVGIAGGPQAGKSTMLRTLIAGLALTHTPDEVQFYCLDFGGGTLQTLGELPHVGGIAGRMDAERVSRTVAEVQGVLAQREALFARHGVENMAEYRELRRTGRVPEDSFGDVFLVVDNWGTLRSDFEQHDQTIRSLASRGLTYGIHLMLTTSRWADIHSQLRDQLGTRLELRLGDSIDSVIDMRAAAGVPRQPGRGLTMDKLHFLSAVPRLDGLRRVDDLAKGARMLAEAVADNWDGEDAAGVRMLPAVLPAEQLPEPQGKLRLALGWGEADLQPVWHDFATQPHLTVLGDTGSGKTGLLRLVADAIPKTYAPGEAELILVDSRRVLLDAVPDAYRRGFAFSATAAKDIIGTAANELRERLPGADVTPQQLQRRDWWSGPEVFILVDDYDLLASTMGGPLDSLLDLLPQAADIGLHVILTRSAAGSSRLSMDSVVRRMQESNTPDLAFSCPPTEMPLLNGMRPQVLPAGRAHLVTRRSATLMQAGWLEPRPAGDRS</sequence>
<feature type="domain" description="FtsK" evidence="11">
    <location>
        <begin position="474"/>
        <end position="674"/>
    </location>
</feature>
<dbReference type="InterPro" id="IPR027417">
    <property type="entry name" value="P-loop_NTPase"/>
</dbReference>
<feature type="binding site" evidence="9">
    <location>
        <begin position="1132"/>
        <end position="1139"/>
    </location>
    <ligand>
        <name>ATP</name>
        <dbReference type="ChEBI" id="CHEBI:30616"/>
    </ligand>
</feature>
<dbReference type="SMART" id="SM00382">
    <property type="entry name" value="AAA"/>
    <property type="match status" value="3"/>
</dbReference>
<dbReference type="Gene3D" id="3.40.50.300">
    <property type="entry name" value="P-loop containing nucleotide triphosphate hydrolases"/>
    <property type="match status" value="4"/>
</dbReference>
<dbReference type="InterPro" id="IPR023837">
    <property type="entry name" value="EccCb-like_Actinobacteria"/>
</dbReference>
<dbReference type="STRING" id="95161.SAMN05660874_00097"/>
<dbReference type="GO" id="GO:0005524">
    <property type="term" value="F:ATP binding"/>
    <property type="evidence" value="ECO:0007669"/>
    <property type="project" value="UniProtKB-UniRule"/>
</dbReference>
<dbReference type="PROSITE" id="PS50901">
    <property type="entry name" value="FTSK"/>
    <property type="match status" value="3"/>
</dbReference>
<name>A0A1I6NT76_9PSEU</name>
<evidence type="ECO:0000256" key="3">
    <source>
        <dbReference type="ARBA" id="ARBA00022692"/>
    </source>
</evidence>
<evidence type="ECO:0000259" key="11">
    <source>
        <dbReference type="PROSITE" id="PS50901"/>
    </source>
</evidence>
<keyword evidence="3 10" id="KW-0812">Transmembrane</keyword>
<evidence type="ECO:0000256" key="1">
    <source>
        <dbReference type="ARBA" id="ARBA00004651"/>
    </source>
</evidence>
<comment type="subcellular location">
    <subcellularLocation>
        <location evidence="1">Cell membrane</location>
        <topology evidence="1">Multi-pass membrane protein</topology>
    </subcellularLocation>
</comment>
<evidence type="ECO:0000256" key="5">
    <source>
        <dbReference type="ARBA" id="ARBA00022741"/>
    </source>
</evidence>
<reference evidence="13" key="1">
    <citation type="submission" date="2016-10" db="EMBL/GenBank/DDBJ databases">
        <authorList>
            <person name="Varghese N."/>
            <person name="Submissions S."/>
        </authorList>
    </citation>
    <scope>NUCLEOTIDE SEQUENCE [LARGE SCALE GENOMIC DNA]</scope>
    <source>
        <strain evidence="13">DSM 44771</strain>
    </source>
</reference>
<organism evidence="12 13">
    <name type="scientific">Saccharopolyspora flava</name>
    <dbReference type="NCBI Taxonomy" id="95161"/>
    <lineage>
        <taxon>Bacteria</taxon>
        <taxon>Bacillati</taxon>
        <taxon>Actinomycetota</taxon>
        <taxon>Actinomycetes</taxon>
        <taxon>Pseudonocardiales</taxon>
        <taxon>Pseudonocardiaceae</taxon>
        <taxon>Saccharopolyspora</taxon>
    </lineage>
</organism>
<dbReference type="InterPro" id="IPR002543">
    <property type="entry name" value="FtsK_dom"/>
</dbReference>
<dbReference type="NCBIfam" id="TIGR03925">
    <property type="entry name" value="T7SS_EccC_b"/>
    <property type="match status" value="1"/>
</dbReference>
<feature type="transmembrane region" description="Helical" evidence="10">
    <location>
        <begin position="55"/>
        <end position="74"/>
    </location>
</feature>
<accession>A0A1I6NT76</accession>
<dbReference type="GO" id="GO:0005886">
    <property type="term" value="C:plasma membrane"/>
    <property type="evidence" value="ECO:0007669"/>
    <property type="project" value="UniProtKB-SubCell"/>
</dbReference>
<keyword evidence="13" id="KW-1185">Reference proteome</keyword>
<keyword evidence="4" id="KW-0677">Repeat</keyword>
<keyword evidence="6 9" id="KW-0067">ATP-binding</keyword>
<dbReference type="PANTHER" id="PTHR22683:SF1">
    <property type="entry name" value="TYPE VII SECRETION SYSTEM PROTEIN ESSC"/>
    <property type="match status" value="1"/>
</dbReference>
<feature type="transmembrane region" description="Helical" evidence="10">
    <location>
        <begin position="81"/>
        <end position="102"/>
    </location>
</feature>
<evidence type="ECO:0000256" key="7">
    <source>
        <dbReference type="ARBA" id="ARBA00022989"/>
    </source>
</evidence>
<feature type="domain" description="FtsK" evidence="11">
    <location>
        <begin position="1115"/>
        <end position="1299"/>
    </location>
</feature>
<feature type="binding site" evidence="9">
    <location>
        <begin position="497"/>
        <end position="504"/>
    </location>
    <ligand>
        <name>ATP</name>
        <dbReference type="ChEBI" id="CHEBI:30616"/>
    </ligand>
</feature>
<keyword evidence="2" id="KW-1003">Cell membrane</keyword>
<feature type="domain" description="FtsK" evidence="11">
    <location>
        <begin position="830"/>
        <end position="1022"/>
    </location>
</feature>
<dbReference type="PANTHER" id="PTHR22683">
    <property type="entry name" value="SPORULATION PROTEIN RELATED"/>
    <property type="match status" value="1"/>
</dbReference>
<dbReference type="Pfam" id="PF01580">
    <property type="entry name" value="FtsK_SpoIIIE"/>
    <property type="match status" value="2"/>
</dbReference>
<evidence type="ECO:0000256" key="9">
    <source>
        <dbReference type="PROSITE-ProRule" id="PRU00289"/>
    </source>
</evidence>
<dbReference type="GO" id="GO:0003677">
    <property type="term" value="F:DNA binding"/>
    <property type="evidence" value="ECO:0007669"/>
    <property type="project" value="InterPro"/>
</dbReference>
<dbReference type="Proteomes" id="UP000198852">
    <property type="component" value="Unassembled WGS sequence"/>
</dbReference>
<dbReference type="InterPro" id="IPR050206">
    <property type="entry name" value="FtsK/SpoIIIE/SftA"/>
</dbReference>
<gene>
    <name evidence="12" type="ORF">SAMN05660874_00097</name>
</gene>
<keyword evidence="8 10" id="KW-0472">Membrane</keyword>
<dbReference type="NCBIfam" id="TIGR03924">
    <property type="entry name" value="T7SS_EccC_a"/>
    <property type="match status" value="1"/>
</dbReference>
<dbReference type="EMBL" id="FOZX01000001">
    <property type="protein sequence ID" value="SFS31226.1"/>
    <property type="molecule type" value="Genomic_DNA"/>
</dbReference>
<evidence type="ECO:0000313" key="13">
    <source>
        <dbReference type="Proteomes" id="UP000198852"/>
    </source>
</evidence>
<keyword evidence="5 9" id="KW-0547">Nucleotide-binding</keyword>
<evidence type="ECO:0000256" key="6">
    <source>
        <dbReference type="ARBA" id="ARBA00022840"/>
    </source>
</evidence>
<protein>
    <submittedName>
        <fullName evidence="12">DNA segregation ATPase FtsK/SpoIIIE, S-DNA-T family</fullName>
    </submittedName>
</protein>
<evidence type="ECO:0000256" key="4">
    <source>
        <dbReference type="ARBA" id="ARBA00022737"/>
    </source>
</evidence>
<evidence type="ECO:0000256" key="8">
    <source>
        <dbReference type="ARBA" id="ARBA00023136"/>
    </source>
</evidence>